<keyword evidence="2" id="KW-1185">Reference proteome</keyword>
<evidence type="ECO:0000313" key="2">
    <source>
        <dbReference type="Proteomes" id="UP000194236"/>
    </source>
</evidence>
<comment type="caution">
    <text evidence="1">The sequence shown here is derived from an EMBL/GenBank/DDBJ whole genome shotgun (WGS) entry which is preliminary data.</text>
</comment>
<sequence>TIWLVVIHHACQNRISQECKLWRYQLLTHSLTGRHYHHLCLWATWPYCFILLTEKLVSCTLYTVAARVILEQNRTEPNRTEPNGTE</sequence>
<protein>
    <submittedName>
        <fullName evidence="1">Uncharacterized protein</fullName>
    </submittedName>
</protein>
<feature type="non-terminal residue" evidence="1">
    <location>
        <position position="1"/>
    </location>
</feature>
<evidence type="ECO:0000313" key="1">
    <source>
        <dbReference type="EMBL" id="OTF77873.1"/>
    </source>
</evidence>
<reference evidence="1 2" key="1">
    <citation type="submission" date="2017-03" db="EMBL/GenBank/DDBJ databases">
        <title>Genome Survey of Euroglyphus maynei.</title>
        <authorList>
            <person name="Arlian L.G."/>
            <person name="Morgan M.S."/>
            <person name="Rider S.D."/>
        </authorList>
    </citation>
    <scope>NUCLEOTIDE SEQUENCE [LARGE SCALE GENOMIC DNA]</scope>
    <source>
        <strain evidence="1">Arlian Lab</strain>
        <tissue evidence="1">Whole body</tissue>
    </source>
</reference>
<organism evidence="1 2">
    <name type="scientific">Euroglyphus maynei</name>
    <name type="common">Mayne's house dust mite</name>
    <dbReference type="NCBI Taxonomy" id="6958"/>
    <lineage>
        <taxon>Eukaryota</taxon>
        <taxon>Metazoa</taxon>
        <taxon>Ecdysozoa</taxon>
        <taxon>Arthropoda</taxon>
        <taxon>Chelicerata</taxon>
        <taxon>Arachnida</taxon>
        <taxon>Acari</taxon>
        <taxon>Acariformes</taxon>
        <taxon>Sarcoptiformes</taxon>
        <taxon>Astigmata</taxon>
        <taxon>Psoroptidia</taxon>
        <taxon>Analgoidea</taxon>
        <taxon>Pyroglyphidae</taxon>
        <taxon>Pyroglyphinae</taxon>
        <taxon>Euroglyphus</taxon>
    </lineage>
</organism>
<dbReference type="Proteomes" id="UP000194236">
    <property type="component" value="Unassembled WGS sequence"/>
</dbReference>
<dbReference type="AlphaFoldDB" id="A0A1Y3BDE7"/>
<dbReference type="EMBL" id="MUJZ01030506">
    <property type="protein sequence ID" value="OTF77873.1"/>
    <property type="molecule type" value="Genomic_DNA"/>
</dbReference>
<name>A0A1Y3BDE7_EURMA</name>
<accession>A0A1Y3BDE7</accession>
<proteinExistence type="predicted"/>
<gene>
    <name evidence="1" type="ORF">BLA29_010450</name>
</gene>